<dbReference type="Pfam" id="PF13439">
    <property type="entry name" value="Glyco_transf_4"/>
    <property type="match status" value="1"/>
</dbReference>
<dbReference type="InterPro" id="IPR028098">
    <property type="entry name" value="Glyco_trans_4-like_N"/>
</dbReference>
<dbReference type="OrthoDB" id="9797829at2"/>
<dbReference type="AlphaFoldDB" id="A0A1I5XPG0"/>
<dbReference type="GO" id="GO:0009103">
    <property type="term" value="P:lipopolysaccharide biosynthetic process"/>
    <property type="evidence" value="ECO:0007669"/>
    <property type="project" value="TreeGrafter"/>
</dbReference>
<evidence type="ECO:0000313" key="4">
    <source>
        <dbReference type="EMBL" id="SFQ33839.1"/>
    </source>
</evidence>
<feature type="domain" description="Glycosyl transferase family 1" evidence="2">
    <location>
        <begin position="188"/>
        <end position="343"/>
    </location>
</feature>
<evidence type="ECO:0000259" key="3">
    <source>
        <dbReference type="Pfam" id="PF13439"/>
    </source>
</evidence>
<organism evidence="4 5">
    <name type="scientific">Caldicoprobacter faecalis</name>
    <dbReference type="NCBI Taxonomy" id="937334"/>
    <lineage>
        <taxon>Bacteria</taxon>
        <taxon>Bacillati</taxon>
        <taxon>Bacillota</taxon>
        <taxon>Clostridia</taxon>
        <taxon>Caldicoprobacterales</taxon>
        <taxon>Caldicoprobacteraceae</taxon>
        <taxon>Caldicoprobacter</taxon>
    </lineage>
</organism>
<dbReference type="PANTHER" id="PTHR46401">
    <property type="entry name" value="GLYCOSYLTRANSFERASE WBBK-RELATED"/>
    <property type="match status" value="1"/>
</dbReference>
<dbReference type="CDD" id="cd03809">
    <property type="entry name" value="GT4_MtfB-like"/>
    <property type="match status" value="1"/>
</dbReference>
<name>A0A1I5XPG0_9FIRM</name>
<reference evidence="4 5" key="1">
    <citation type="submission" date="2016-10" db="EMBL/GenBank/DDBJ databases">
        <authorList>
            <person name="de Groot N.N."/>
        </authorList>
    </citation>
    <scope>NUCLEOTIDE SEQUENCE [LARGE SCALE GENOMIC DNA]</scope>
    <source>
        <strain evidence="4 5">DSM 20678</strain>
    </source>
</reference>
<dbReference type="STRING" id="937334.SAMN05444406_1299"/>
<dbReference type="FunFam" id="3.40.50.2000:FF:000119">
    <property type="entry name" value="Glycosyl transferase group 1"/>
    <property type="match status" value="1"/>
</dbReference>
<protein>
    <submittedName>
        <fullName evidence="4">Glycosyltransferase involved in cell wall bisynthesis</fullName>
    </submittedName>
</protein>
<proteinExistence type="predicted"/>
<keyword evidence="1 4" id="KW-0808">Transferase</keyword>
<dbReference type="Pfam" id="PF00534">
    <property type="entry name" value="Glycos_transf_1"/>
    <property type="match status" value="1"/>
</dbReference>
<gene>
    <name evidence="4" type="ORF">SAMN05444406_1299</name>
</gene>
<dbReference type="Proteomes" id="UP000198577">
    <property type="component" value="Unassembled WGS sequence"/>
</dbReference>
<dbReference type="PANTHER" id="PTHR46401:SF2">
    <property type="entry name" value="GLYCOSYLTRANSFERASE WBBK-RELATED"/>
    <property type="match status" value="1"/>
</dbReference>
<feature type="domain" description="Glycosyltransferase subfamily 4-like N-terminal" evidence="3">
    <location>
        <begin position="99"/>
        <end position="168"/>
    </location>
</feature>
<evidence type="ECO:0000313" key="5">
    <source>
        <dbReference type="Proteomes" id="UP000198577"/>
    </source>
</evidence>
<dbReference type="InterPro" id="IPR001296">
    <property type="entry name" value="Glyco_trans_1"/>
</dbReference>
<accession>A0A1I5XPG0</accession>
<evidence type="ECO:0000259" key="2">
    <source>
        <dbReference type="Pfam" id="PF00534"/>
    </source>
</evidence>
<evidence type="ECO:0000256" key="1">
    <source>
        <dbReference type="ARBA" id="ARBA00022679"/>
    </source>
</evidence>
<sequence>MKIVIDARMINSSGIGTYIKNLLPNIIDIANEHKFVIIGKNIKDINSLINKKNVDFIELNAKIFSIKEQLKLPSLVPKCDIFWSPNVNIPLLPLKAKYRITTIHDVVHVAHPEFFKPEVVMSFKFFLKEALRKSDVVLTVSNFSKREIIKYGKIMEERIHVIYPACNTKIYNSENVSYEDMFTVRRKYNLPDRFLLYVGNIKPHKNLARLLQAFDRIDDETLYLVVIGNKGGFITGDKSINHVELRKRNKIVFTGFVQDEDLPKFYKMAEALVFPSIYEGFGLPPLEAQACGCPVIASNVASLPEVCGDSVLYCNPYDINDIADKIELLINNELLKEELKQKGLKNVQRFDWEKSAYEILNAFEKICMS</sequence>
<dbReference type="GO" id="GO:0016757">
    <property type="term" value="F:glycosyltransferase activity"/>
    <property type="evidence" value="ECO:0007669"/>
    <property type="project" value="InterPro"/>
</dbReference>
<dbReference type="EMBL" id="FOXR01000029">
    <property type="protein sequence ID" value="SFQ33839.1"/>
    <property type="molecule type" value="Genomic_DNA"/>
</dbReference>
<dbReference type="Gene3D" id="3.40.50.2000">
    <property type="entry name" value="Glycogen Phosphorylase B"/>
    <property type="match status" value="2"/>
</dbReference>
<keyword evidence="5" id="KW-1185">Reference proteome</keyword>
<dbReference type="RefSeq" id="WP_092282633.1">
    <property type="nucleotide sequence ID" value="NZ_FOXR01000029.1"/>
</dbReference>
<dbReference type="SUPFAM" id="SSF53756">
    <property type="entry name" value="UDP-Glycosyltransferase/glycogen phosphorylase"/>
    <property type="match status" value="1"/>
</dbReference>